<dbReference type="InterPro" id="IPR036412">
    <property type="entry name" value="HAD-like_sf"/>
</dbReference>
<dbReference type="InterPro" id="IPR023298">
    <property type="entry name" value="ATPase_P-typ_TM_dom_sf"/>
</dbReference>
<evidence type="ECO:0000256" key="1">
    <source>
        <dbReference type="ARBA" id="ARBA00004651"/>
    </source>
</evidence>
<gene>
    <name evidence="14" type="ORF">GCM10022380_10290</name>
</gene>
<dbReference type="Gene3D" id="1.20.1110.10">
    <property type="entry name" value="Calcium-transporting ATPase, transmembrane domain"/>
    <property type="match status" value="1"/>
</dbReference>
<dbReference type="SUPFAM" id="SSF81665">
    <property type="entry name" value="Calcium ATPase, transmembrane domain M"/>
    <property type="match status" value="1"/>
</dbReference>
<dbReference type="InterPro" id="IPR023299">
    <property type="entry name" value="ATPase_P-typ_cyto_dom_N"/>
</dbReference>
<keyword evidence="4 12" id="KW-0812">Transmembrane</keyword>
<dbReference type="SFLD" id="SFLDF00027">
    <property type="entry name" value="p-type_atpase"/>
    <property type="match status" value="1"/>
</dbReference>
<dbReference type="PRINTS" id="PR00121">
    <property type="entry name" value="NAKATPASE"/>
</dbReference>
<dbReference type="Gene3D" id="3.40.50.1000">
    <property type="entry name" value="HAD superfamily/HAD-like"/>
    <property type="match status" value="1"/>
</dbReference>
<evidence type="ECO:0000313" key="14">
    <source>
        <dbReference type="EMBL" id="GAA3795236.1"/>
    </source>
</evidence>
<proteinExistence type="inferred from homology"/>
<dbReference type="SUPFAM" id="SSF81660">
    <property type="entry name" value="Metal cation-transporting ATPase, ATP-binding domain N"/>
    <property type="match status" value="1"/>
</dbReference>
<comment type="subcellular location">
    <subcellularLocation>
        <location evidence="1">Cell membrane</location>
        <topology evidence="1">Multi-pass membrane protein</topology>
    </subcellularLocation>
</comment>
<feature type="domain" description="Cation-transporting P-type ATPase N-terminal" evidence="13">
    <location>
        <begin position="2"/>
        <end position="67"/>
    </location>
</feature>
<keyword evidence="15" id="KW-1185">Reference proteome</keyword>
<feature type="transmembrane region" description="Helical" evidence="12">
    <location>
        <begin position="219"/>
        <end position="243"/>
    </location>
</feature>
<dbReference type="InterPro" id="IPR023214">
    <property type="entry name" value="HAD_sf"/>
</dbReference>
<dbReference type="PANTHER" id="PTHR43294:SF21">
    <property type="entry name" value="CATION TRANSPORTING ATPASE"/>
    <property type="match status" value="1"/>
</dbReference>
<dbReference type="SUPFAM" id="SSF81653">
    <property type="entry name" value="Calcium ATPase, transduction domain A"/>
    <property type="match status" value="1"/>
</dbReference>
<keyword evidence="9 12" id="KW-0472">Membrane</keyword>
<dbReference type="Pfam" id="PF00702">
    <property type="entry name" value="Hydrolase"/>
    <property type="match status" value="1"/>
</dbReference>
<evidence type="ECO:0000256" key="5">
    <source>
        <dbReference type="ARBA" id="ARBA00022741"/>
    </source>
</evidence>
<protein>
    <submittedName>
        <fullName evidence="14">Cation-transporting P-type ATPase</fullName>
    </submittedName>
</protein>
<feature type="transmembrane region" description="Helical" evidence="12">
    <location>
        <begin position="711"/>
        <end position="737"/>
    </location>
</feature>
<dbReference type="InterPro" id="IPR008250">
    <property type="entry name" value="ATPase_P-typ_transduc_dom_A_sf"/>
</dbReference>
<evidence type="ECO:0000256" key="9">
    <source>
        <dbReference type="ARBA" id="ARBA00023136"/>
    </source>
</evidence>
<evidence type="ECO:0000256" key="4">
    <source>
        <dbReference type="ARBA" id="ARBA00022692"/>
    </source>
</evidence>
<feature type="transmembrane region" description="Helical" evidence="12">
    <location>
        <begin position="249"/>
        <end position="273"/>
    </location>
</feature>
<feature type="compositionally biased region" description="Basic and acidic residues" evidence="11">
    <location>
        <begin position="397"/>
        <end position="408"/>
    </location>
</feature>
<keyword evidence="8 12" id="KW-1133">Transmembrane helix</keyword>
<evidence type="ECO:0000256" key="3">
    <source>
        <dbReference type="ARBA" id="ARBA00022475"/>
    </source>
</evidence>
<dbReference type="Pfam" id="PF00689">
    <property type="entry name" value="Cation_ATPase_C"/>
    <property type="match status" value="1"/>
</dbReference>
<reference evidence="15" key="1">
    <citation type="journal article" date="2019" name="Int. J. Syst. Evol. Microbiol.">
        <title>The Global Catalogue of Microorganisms (GCM) 10K type strain sequencing project: providing services to taxonomists for standard genome sequencing and annotation.</title>
        <authorList>
            <consortium name="The Broad Institute Genomics Platform"/>
            <consortium name="The Broad Institute Genome Sequencing Center for Infectious Disease"/>
            <person name="Wu L."/>
            <person name="Ma J."/>
        </authorList>
    </citation>
    <scope>NUCLEOTIDE SEQUENCE [LARGE SCALE GENOMIC DNA]</scope>
    <source>
        <strain evidence="15">JCM 17017</strain>
    </source>
</reference>
<feature type="transmembrane region" description="Helical" evidence="12">
    <location>
        <begin position="43"/>
        <end position="64"/>
    </location>
</feature>
<comment type="catalytic activity">
    <reaction evidence="10">
        <text>ATP + H2O = ADP + phosphate + H(+)</text>
        <dbReference type="Rhea" id="RHEA:13065"/>
        <dbReference type="ChEBI" id="CHEBI:15377"/>
        <dbReference type="ChEBI" id="CHEBI:15378"/>
        <dbReference type="ChEBI" id="CHEBI:30616"/>
        <dbReference type="ChEBI" id="CHEBI:43474"/>
        <dbReference type="ChEBI" id="CHEBI:456216"/>
    </reaction>
</comment>
<evidence type="ECO:0000256" key="12">
    <source>
        <dbReference type="SAM" id="Phobius"/>
    </source>
</evidence>
<sequence length="849" mass="88016">MQVAGRTTTGERGLTAAEAAERLRRDGPNALPAARRRNPAVEFVKQLVHFFALMLWVASGLALFAGMPALAIAIAVVVVVNGVFSFVQEYRADRAAERLRDLLPVRATVRRDGKPLVVNATELVTGDVLLLEAGDRVCADAEVLAGGRLSVDESLLTGESAPVRPEPGGAVHAGTYLVEGHGAAVVTATGSRTRLAGIAAVTAGATRPRSPLTGQLQRVVRIISVIAVSVGVLFFGVALLLDFAPSEGFLFAIGVTVALVPEGLLPTVTLSLARAVQKMAGRNALVRRLESVETLGATTFICTDKTGTLTRNEMSVVTVWTGAGTATVEGEGYRPEGRLLGDPDAVAAAAVLADSAARCSPDSRAVEQSGVWRPVGDPMEVALHVLATRAGRAARPAPRDRRPFDPYRRRSSVSDEDGLHVTGAPDSVLPLCRDVPPGAAEAVHELSARGLRVLAVARGDGDDERELALLGLVGLEDPPRPDVAGAIAACRTAGIKLAMITGDHPGTAAAIAAEVGLLGPASVVVEGKDLPADDAALGELLDADGSVVARVTPEQKLRIARVLQSRGHVVAMTGDGVNDGPALRTADIGVAMGESGTDVAREAADLVLLDDHFATIVNAIELGRATFANIRRFLTYHLTDNVAELAPFAVWALSGGSIPLGLTVLQVLALDIGTDLVPALALGAEPPNPRTMRGRARTGNLIDGRLVRRAFGVLGPAEALVAMGAFVVVLVAGGWRWGAEPGAALLATASGTAFTAIVLGQLANAFACRSESSWVGRRGFGGNPLLLWATALEAAMLAVFLLLPPLPGLLGGDLPSPLGWALAALAVPAVWAADALHKAIRARRPKDIR</sequence>
<evidence type="ECO:0000256" key="10">
    <source>
        <dbReference type="ARBA" id="ARBA00049360"/>
    </source>
</evidence>
<dbReference type="Pfam" id="PF00122">
    <property type="entry name" value="E1-E2_ATPase"/>
    <property type="match status" value="1"/>
</dbReference>
<dbReference type="RefSeq" id="WP_237335115.1">
    <property type="nucleotide sequence ID" value="NZ_BAABCM010000001.1"/>
</dbReference>
<dbReference type="Gene3D" id="3.40.1110.10">
    <property type="entry name" value="Calcium-transporting ATPase, cytoplasmic domain N"/>
    <property type="match status" value="1"/>
</dbReference>
<keyword evidence="7" id="KW-1278">Translocase</keyword>
<comment type="caution">
    <text evidence="14">The sequence shown here is derived from an EMBL/GenBank/DDBJ whole genome shotgun (WGS) entry which is preliminary data.</text>
</comment>
<evidence type="ECO:0000256" key="7">
    <source>
        <dbReference type="ARBA" id="ARBA00022967"/>
    </source>
</evidence>
<dbReference type="PRINTS" id="PR00119">
    <property type="entry name" value="CATATPASE"/>
</dbReference>
<dbReference type="InterPro" id="IPR006068">
    <property type="entry name" value="ATPase_P-typ_cation-transptr_C"/>
</dbReference>
<dbReference type="InterPro" id="IPR001757">
    <property type="entry name" value="P_typ_ATPase"/>
</dbReference>
<keyword evidence="3" id="KW-1003">Cell membrane</keyword>
<evidence type="ECO:0000259" key="13">
    <source>
        <dbReference type="SMART" id="SM00831"/>
    </source>
</evidence>
<feature type="transmembrane region" description="Helical" evidence="12">
    <location>
        <begin position="818"/>
        <end position="836"/>
    </location>
</feature>
<dbReference type="InterPro" id="IPR004014">
    <property type="entry name" value="ATPase_P-typ_cation-transptr_N"/>
</dbReference>
<dbReference type="PROSITE" id="PS00154">
    <property type="entry name" value="ATPASE_E1_E2"/>
    <property type="match status" value="1"/>
</dbReference>
<dbReference type="SUPFAM" id="SSF56784">
    <property type="entry name" value="HAD-like"/>
    <property type="match status" value="1"/>
</dbReference>
<dbReference type="InterPro" id="IPR018303">
    <property type="entry name" value="ATPase_P-typ_P_site"/>
</dbReference>
<keyword evidence="6" id="KW-0067">ATP-binding</keyword>
<dbReference type="Proteomes" id="UP001501624">
    <property type="component" value="Unassembled WGS sequence"/>
</dbReference>
<dbReference type="SMART" id="SM00831">
    <property type="entry name" value="Cation_ATPase_N"/>
    <property type="match status" value="1"/>
</dbReference>
<evidence type="ECO:0000256" key="11">
    <source>
        <dbReference type="SAM" id="MobiDB-lite"/>
    </source>
</evidence>
<evidence type="ECO:0000256" key="2">
    <source>
        <dbReference type="ARBA" id="ARBA00005675"/>
    </source>
</evidence>
<organism evidence="14 15">
    <name type="scientific">Amycolatopsis tucumanensis</name>
    <dbReference type="NCBI Taxonomy" id="401106"/>
    <lineage>
        <taxon>Bacteria</taxon>
        <taxon>Bacillati</taxon>
        <taxon>Actinomycetota</taxon>
        <taxon>Actinomycetes</taxon>
        <taxon>Pseudonocardiales</taxon>
        <taxon>Pseudonocardiaceae</taxon>
        <taxon>Amycolatopsis</taxon>
    </lineage>
</organism>
<dbReference type="PANTHER" id="PTHR43294">
    <property type="entry name" value="SODIUM/POTASSIUM-TRANSPORTING ATPASE SUBUNIT ALPHA"/>
    <property type="match status" value="1"/>
</dbReference>
<keyword evidence="5" id="KW-0547">Nucleotide-binding</keyword>
<name>A0ABP7HK45_9PSEU</name>
<dbReference type="EMBL" id="BAABCM010000001">
    <property type="protein sequence ID" value="GAA3795236.1"/>
    <property type="molecule type" value="Genomic_DNA"/>
</dbReference>
<dbReference type="InterPro" id="IPR044492">
    <property type="entry name" value="P_typ_ATPase_HD_dom"/>
</dbReference>
<dbReference type="Gene3D" id="2.70.150.10">
    <property type="entry name" value="Calcium-transporting ATPase, cytoplasmic transduction domain A"/>
    <property type="match status" value="1"/>
</dbReference>
<accession>A0ABP7HK45</accession>
<feature type="region of interest" description="Disordered" evidence="11">
    <location>
        <begin position="392"/>
        <end position="420"/>
    </location>
</feature>
<dbReference type="NCBIfam" id="TIGR01494">
    <property type="entry name" value="ATPase_P-type"/>
    <property type="match status" value="3"/>
</dbReference>
<evidence type="ECO:0000256" key="6">
    <source>
        <dbReference type="ARBA" id="ARBA00022840"/>
    </source>
</evidence>
<evidence type="ECO:0000256" key="8">
    <source>
        <dbReference type="ARBA" id="ARBA00022989"/>
    </source>
</evidence>
<evidence type="ECO:0000313" key="15">
    <source>
        <dbReference type="Proteomes" id="UP001501624"/>
    </source>
</evidence>
<dbReference type="Pfam" id="PF00690">
    <property type="entry name" value="Cation_ATPase_N"/>
    <property type="match status" value="1"/>
</dbReference>
<feature type="transmembrane region" description="Helical" evidence="12">
    <location>
        <begin position="70"/>
        <end position="90"/>
    </location>
</feature>
<dbReference type="InterPro" id="IPR050510">
    <property type="entry name" value="Cation_transp_ATPase_P-type"/>
</dbReference>
<feature type="transmembrane region" description="Helical" evidence="12">
    <location>
        <begin position="743"/>
        <end position="764"/>
    </location>
</feature>
<dbReference type="InterPro" id="IPR059000">
    <property type="entry name" value="ATPase_P-type_domA"/>
</dbReference>
<comment type="similarity">
    <text evidence="2">Belongs to the cation transport ATPase (P-type) (TC 3.A.3) family. Type IIA subfamily.</text>
</comment>
<dbReference type="SFLD" id="SFLDG00002">
    <property type="entry name" value="C1.7:_P-type_atpase_like"/>
    <property type="match status" value="1"/>
</dbReference>
<feature type="transmembrane region" description="Helical" evidence="12">
    <location>
        <begin position="785"/>
        <end position="806"/>
    </location>
</feature>
<dbReference type="SFLD" id="SFLDS00003">
    <property type="entry name" value="Haloacid_Dehalogenase"/>
    <property type="match status" value="1"/>
</dbReference>